<proteinExistence type="predicted"/>
<sequence>MPEPSTAADGTLTPPVAPPNDAPGAMPADGFSLTAPITLQDRIAAALFSYADMFGAARRRALYFLAWVVLALLGMLGFSSWRDSGERGFGPFLSRFFHDLFGLDGVPILVVAIPVLIYYFRHPAIVRGRLARWCRDEGLDQTIHPLYYFQPGGLTVTLPGRKTAMACSRIQGLAEAPGHLFIQLRNIEDVYALPRQALSDEQVARIKAWAASCHAGAPDATQHPPQARQAPEAAAPLLTTRFLLNQEDRAAAISWQIERPGMRRRRRRGFLLAFALTALLVPLIFVLLWLLDPERVPLRYAWPLFGEMFTDSFWKITLGFWAILAVIILLHPWSRRRHAYKLAGQMHRRMPAEEHEARLYDDRLEVRQDGWINSFATAGFDRVERQGDHLILMRREGEPLILPRRALDAEQLALFERILTGGAGGDHRQRGGTP</sequence>
<dbReference type="AlphaFoldDB" id="A0A6S7C4N8"/>
<evidence type="ECO:0000313" key="2">
    <source>
        <dbReference type="EMBL" id="CAB3831395.1"/>
    </source>
</evidence>
<evidence type="ECO:0000313" key="3">
    <source>
        <dbReference type="Proteomes" id="UP000494272"/>
    </source>
</evidence>
<dbReference type="Proteomes" id="UP000494272">
    <property type="component" value="Unassembled WGS sequence"/>
</dbReference>
<dbReference type="GeneID" id="94354530"/>
<keyword evidence="3" id="KW-1185">Reference proteome</keyword>
<evidence type="ECO:0000256" key="1">
    <source>
        <dbReference type="SAM" id="Phobius"/>
    </source>
</evidence>
<gene>
    <name evidence="2" type="ORF">LMG26841_00983</name>
</gene>
<name>A0A6S7C4N8_9BURK</name>
<reference evidence="2 3" key="1">
    <citation type="submission" date="2020-04" db="EMBL/GenBank/DDBJ databases">
        <authorList>
            <person name="De Canck E."/>
        </authorList>
    </citation>
    <scope>NUCLEOTIDE SEQUENCE [LARGE SCALE GENOMIC DNA]</scope>
    <source>
        <strain evidence="2 3">LMG 26841</strain>
    </source>
</reference>
<organism evidence="2 3">
    <name type="scientific">Achromobacter dolens</name>
    <dbReference type="NCBI Taxonomy" id="1287738"/>
    <lineage>
        <taxon>Bacteria</taxon>
        <taxon>Pseudomonadati</taxon>
        <taxon>Pseudomonadota</taxon>
        <taxon>Betaproteobacteria</taxon>
        <taxon>Burkholderiales</taxon>
        <taxon>Alcaligenaceae</taxon>
        <taxon>Achromobacter</taxon>
    </lineage>
</organism>
<accession>A0A6S7C4N8</accession>
<keyword evidence="1" id="KW-1133">Transmembrane helix</keyword>
<keyword evidence="1" id="KW-0472">Membrane</keyword>
<evidence type="ECO:0008006" key="4">
    <source>
        <dbReference type="Google" id="ProtNLM"/>
    </source>
</evidence>
<feature type="transmembrane region" description="Helical" evidence="1">
    <location>
        <begin position="61"/>
        <end position="81"/>
    </location>
</feature>
<feature type="transmembrane region" description="Helical" evidence="1">
    <location>
        <begin position="312"/>
        <end position="331"/>
    </location>
</feature>
<feature type="transmembrane region" description="Helical" evidence="1">
    <location>
        <begin position="101"/>
        <end position="120"/>
    </location>
</feature>
<feature type="transmembrane region" description="Helical" evidence="1">
    <location>
        <begin position="269"/>
        <end position="292"/>
    </location>
</feature>
<dbReference type="RefSeq" id="WP_175166857.1">
    <property type="nucleotide sequence ID" value="NZ_CADIKW010000001.1"/>
</dbReference>
<keyword evidence="1" id="KW-0812">Transmembrane</keyword>
<dbReference type="EMBL" id="CADIKW010000001">
    <property type="protein sequence ID" value="CAB3831395.1"/>
    <property type="molecule type" value="Genomic_DNA"/>
</dbReference>
<protein>
    <recommendedName>
        <fullName evidence="4">YcxB-like protein domain-containing protein</fullName>
    </recommendedName>
</protein>